<protein>
    <submittedName>
        <fullName evidence="1">Uncharacterized protein</fullName>
    </submittedName>
</protein>
<dbReference type="AlphaFoldDB" id="A0A7X6GX38"/>
<evidence type="ECO:0000313" key="2">
    <source>
        <dbReference type="Proteomes" id="UP000526408"/>
    </source>
</evidence>
<keyword evidence="2" id="KW-1185">Reference proteome</keyword>
<dbReference type="Proteomes" id="UP000526408">
    <property type="component" value="Unassembled WGS sequence"/>
</dbReference>
<name>A0A7X6GX38_9RHOB</name>
<evidence type="ECO:0000313" key="1">
    <source>
        <dbReference type="EMBL" id="NKX43997.1"/>
    </source>
</evidence>
<reference evidence="1 2" key="1">
    <citation type="submission" date="2020-04" db="EMBL/GenBank/DDBJ databases">
        <authorList>
            <person name="Yoon J."/>
        </authorList>
    </citation>
    <scope>NUCLEOTIDE SEQUENCE [LARGE SCALE GENOMIC DNA]</scope>
    <source>
        <strain evidence="1 2">KMU-115</strain>
    </source>
</reference>
<comment type="caution">
    <text evidence="1">The sequence shown here is derived from an EMBL/GenBank/DDBJ whole genome shotgun (WGS) entry which is preliminary data.</text>
</comment>
<proteinExistence type="predicted"/>
<sequence>MTRRKEGRIEIQLPRIAMSPAELPPQRLHTVVDLPPRPDGFEPSVTFGAFPGTAYPRHRPRRLRYLGSVEWAWSPAHNRFEAYHLHRGRGHWCLYIRDLDPLETQFTWLEAAYVDRRGVDERTAAIHLMIAMWEVCATDYEMERFHWINEEAFLSVEEWMAIARMVWVDILS</sequence>
<dbReference type="EMBL" id="JAAZQQ010000002">
    <property type="protein sequence ID" value="NKX43997.1"/>
    <property type="molecule type" value="Genomic_DNA"/>
</dbReference>
<accession>A0A7X6GX38</accession>
<dbReference type="RefSeq" id="WP_168622401.1">
    <property type="nucleotide sequence ID" value="NZ_JAAZQQ010000002.1"/>
</dbReference>
<organism evidence="1 2">
    <name type="scientific">Roseicyclus persicicus</name>
    <dbReference type="NCBI Taxonomy" id="2650661"/>
    <lineage>
        <taxon>Bacteria</taxon>
        <taxon>Pseudomonadati</taxon>
        <taxon>Pseudomonadota</taxon>
        <taxon>Alphaproteobacteria</taxon>
        <taxon>Rhodobacterales</taxon>
        <taxon>Roseobacteraceae</taxon>
        <taxon>Roseicyclus</taxon>
    </lineage>
</organism>
<gene>
    <name evidence="1" type="ORF">HCU73_05300</name>
</gene>